<gene>
    <name evidence="1" type="ORF">MiSe_10000</name>
</gene>
<protein>
    <recommendedName>
        <fullName evidence="3">DUF2993 domain-containing protein</fullName>
    </recommendedName>
</protein>
<reference evidence="1" key="1">
    <citation type="submission" date="2019-10" db="EMBL/GenBank/DDBJ databases">
        <title>Draft genome sequece of Microseira wollei NIES-4236.</title>
        <authorList>
            <person name="Yamaguchi H."/>
            <person name="Suzuki S."/>
            <person name="Kawachi M."/>
        </authorList>
    </citation>
    <scope>NUCLEOTIDE SEQUENCE</scope>
    <source>
        <strain evidence="1">NIES-4236</strain>
    </source>
</reference>
<proteinExistence type="predicted"/>
<organism evidence="1 2">
    <name type="scientific">Microseira wollei NIES-4236</name>
    <dbReference type="NCBI Taxonomy" id="2530354"/>
    <lineage>
        <taxon>Bacteria</taxon>
        <taxon>Bacillati</taxon>
        <taxon>Cyanobacteriota</taxon>
        <taxon>Cyanophyceae</taxon>
        <taxon>Oscillatoriophycideae</taxon>
        <taxon>Aerosakkonematales</taxon>
        <taxon>Aerosakkonemataceae</taxon>
        <taxon>Microseira</taxon>
    </lineage>
</organism>
<comment type="caution">
    <text evidence="1">The sequence shown here is derived from an EMBL/GenBank/DDBJ whole genome shotgun (WGS) entry which is preliminary data.</text>
</comment>
<sequence>MGKALSTAVALWLRSQLEGVEDLQVQIDTSSRLVFAGLIPKVAVSAREAIYQGLYLRQISLIAKDIQVNVRQILKGQPLRLNEPIPVTGELLLQESDLNNSLTSPLLANGLTEFLVTLVQGAGGQGILKGQQISWRQINLAPCEIIINGVCFDFSGQETPVSIRAKVRVENGHKLQLNSLQIELLSLPPIDLDSFELDLGSEVEIQELTLNPGELICRGGILVNP</sequence>
<dbReference type="InterPro" id="IPR021373">
    <property type="entry name" value="DUF2993"/>
</dbReference>
<evidence type="ECO:0008006" key="3">
    <source>
        <dbReference type="Google" id="ProtNLM"/>
    </source>
</evidence>
<evidence type="ECO:0000313" key="1">
    <source>
        <dbReference type="EMBL" id="GET36252.1"/>
    </source>
</evidence>
<accession>A0AAV3XA94</accession>
<dbReference type="Pfam" id="PF11209">
    <property type="entry name" value="LmeA"/>
    <property type="match status" value="1"/>
</dbReference>
<dbReference type="EMBL" id="BLAY01000010">
    <property type="protein sequence ID" value="GET36252.1"/>
    <property type="molecule type" value="Genomic_DNA"/>
</dbReference>
<dbReference type="AlphaFoldDB" id="A0AAV3XA94"/>
<keyword evidence="2" id="KW-1185">Reference proteome</keyword>
<dbReference type="Proteomes" id="UP001050975">
    <property type="component" value="Unassembled WGS sequence"/>
</dbReference>
<name>A0AAV3XA94_9CYAN</name>
<evidence type="ECO:0000313" key="2">
    <source>
        <dbReference type="Proteomes" id="UP001050975"/>
    </source>
</evidence>